<dbReference type="RefSeq" id="XP_068076244.2">
    <property type="nucleotide sequence ID" value="XM_068220143.2"/>
</dbReference>
<evidence type="ECO:0000256" key="3">
    <source>
        <dbReference type="ARBA" id="ARBA00022614"/>
    </source>
</evidence>
<keyword evidence="9" id="KW-1185">Reference proteome</keyword>
<dbReference type="Pfam" id="PF17776">
    <property type="entry name" value="NLRC4_HD2"/>
    <property type="match status" value="1"/>
</dbReference>
<dbReference type="InterPro" id="IPR051261">
    <property type="entry name" value="NLR"/>
</dbReference>
<accession>A0AB32TS33</accession>
<feature type="compositionally biased region" description="Polar residues" evidence="7">
    <location>
        <begin position="46"/>
        <end position="57"/>
    </location>
</feature>
<dbReference type="KEGG" id="dre:108183819"/>
<dbReference type="InterPro" id="IPR032675">
    <property type="entry name" value="LRR_dom_sf"/>
</dbReference>
<dbReference type="RefSeq" id="XP_068076243.2">
    <property type="nucleotide sequence ID" value="XM_068220142.2"/>
</dbReference>
<dbReference type="SMART" id="SM00368">
    <property type="entry name" value="LRR_RI"/>
    <property type="match status" value="3"/>
</dbReference>
<keyword evidence="3" id="KW-0433">Leucine-rich repeat</keyword>
<sequence>MGNTHTAGDQDLSTGCSSVHQKRAEAEPSCVSMKSDQSMLPPIQFKSGNTGPAVSSVHQKRAEAEPSCVSMKSDASMDIPMHFKSENTRPAVSVEYESAASGDETHRRHKSFTDNLQSIFQNLESKMIRFLKNELGNFKKILQEENSQDFVKEFTENRSRIREAALDLTLFFLREMKQDQAADTLQDELFFINQLKCSLKKKYQSVFEGIAQQGDSTLLNKIYTDLYITQGASEQVNTEHEIRQIETASRRHQSLEIQVECKHLFEAAEQDEQIRTVLTKGVAGIGKSVSVQKFVLDWAEGKENQDISFIFPLPFREMNLKEKERQSLKDLITQFFPETKGLNLTRSTRFKVLFILDGLDECRLPLNFAGNETCGDVSSAVSLDVLLTNLIKGNLLPSALIWITSRSAAASKIPADCIDRLTEIRGFNDAQKEEYFRKRLTDQNQAREIIDHIKQSKSLFIMCHIPVFCWISATVLQNILKLKYRAHAETLQESPKTLTQMYTHFLRFQIQQSRRKYDGENTADVSWDPDLILSLGKLAFQQLERNNVIFYESDLKDCGIDVYKASVYSGMCTQIFKEETGIILGTMYCFLHLSIQEFIAALYQQLFLDNDKTQAENSRDESMIDFLKTAVDKALESENGHLDLYLRFLLGLSLQSSRQLLRGLLTQQDDRDQSKNKIIAYIKQKLEGNLSPERSINLLYCLNELNDQTLLTEIQSHLSRGSLSSARLSPAQWSALVFVLLTSEEELEEFELQKFQRSDECLIRLSAVIKTSKRALLQSCNLTVQCCESLSSALQSSNCVLRELDLSINDLQDSGVKKLSDGLKSQHCKLDTLRLQGCKLTVQCCESLSSALQSSNCVLRELDLSNNDLQDSGVKKLSDGLKSQHCKLDTLRLQGCKLTVQCCESLSSALQSSNCVLRELDLSNNDLQDSGVKKLSDGLKSQHCKLDTLRLSGCMVTEEGCGFLSSALTSNPSHLRELDLSYNHPGDSGVKLLSEQLEDPNYTLDKLNLDHGGHTRITAGPRKYVCFLTLDPNTAHTRLILSEENREVKSVRENQPYPDHPDRFDDLPQVLCRESVCGRCYWEIDWSGDDGVYISVSYKSIRRKGRGDECWLGCNAQSWSLFCSFSSFSFSHNNTHTDLPVKWLSRRIGVFVDHSAGTLIFYNIYRDTMSLIHSVQTTFTEPLCAGFRIYSGSSVKLS</sequence>
<dbReference type="PROSITE" id="PS50837">
    <property type="entry name" value="NACHT"/>
    <property type="match status" value="1"/>
</dbReference>
<proteinExistence type="predicted"/>
<dbReference type="PANTHER" id="PTHR24106">
    <property type="entry name" value="NACHT, LRR AND CARD DOMAINS-CONTAINING"/>
    <property type="match status" value="1"/>
</dbReference>
<keyword evidence="5" id="KW-0547">Nucleotide-binding</keyword>
<evidence type="ECO:0000313" key="11">
    <source>
        <dbReference type="RefSeq" id="XP_068076244.2"/>
    </source>
</evidence>
<dbReference type="GO" id="GO:0005737">
    <property type="term" value="C:cytoplasm"/>
    <property type="evidence" value="ECO:0007669"/>
    <property type="project" value="UniProtKB-SubCell"/>
</dbReference>
<dbReference type="Pfam" id="PF05729">
    <property type="entry name" value="NACHT"/>
    <property type="match status" value="1"/>
</dbReference>
<dbReference type="Gene3D" id="3.40.50.300">
    <property type="entry name" value="P-loop containing nucleotide triphosphate hydrolases"/>
    <property type="match status" value="1"/>
</dbReference>
<dbReference type="GO" id="GO:0005524">
    <property type="term" value="F:ATP binding"/>
    <property type="evidence" value="ECO:0007669"/>
    <property type="project" value="UniProtKB-KW"/>
</dbReference>
<dbReference type="InterPro" id="IPR029495">
    <property type="entry name" value="NACHT-assoc"/>
</dbReference>
<protein>
    <submittedName>
        <fullName evidence="10 11">Uncharacterized protein isoform X1</fullName>
    </submittedName>
</protein>
<dbReference type="FunFam" id="3.40.50.300:FF:000711">
    <property type="entry name" value="Si:dkey-27n6.1"/>
    <property type="match status" value="1"/>
</dbReference>
<feature type="region of interest" description="Disordered" evidence="7">
    <location>
        <begin position="41"/>
        <end position="72"/>
    </location>
</feature>
<keyword evidence="4" id="KW-0677">Repeat</keyword>
<evidence type="ECO:0000256" key="4">
    <source>
        <dbReference type="ARBA" id="ARBA00022737"/>
    </source>
</evidence>
<name>A0AB32TS33_DANRE</name>
<dbReference type="RefSeq" id="XP_068076246.2">
    <property type="nucleotide sequence ID" value="XM_068220145.2"/>
</dbReference>
<gene>
    <name evidence="10 11 12" type="primary">LOC108183819</name>
</gene>
<dbReference type="FunFam" id="3.80.10.10:FF:002796">
    <property type="entry name" value="Si:dkey-157e10.6"/>
    <property type="match status" value="1"/>
</dbReference>
<organism evidence="9 11">
    <name type="scientific">Danio rerio</name>
    <name type="common">Zebrafish</name>
    <name type="synonym">Brachydanio rerio</name>
    <dbReference type="NCBI Taxonomy" id="7955"/>
    <lineage>
        <taxon>Eukaryota</taxon>
        <taxon>Metazoa</taxon>
        <taxon>Chordata</taxon>
        <taxon>Craniata</taxon>
        <taxon>Vertebrata</taxon>
        <taxon>Euteleostomi</taxon>
        <taxon>Actinopterygii</taxon>
        <taxon>Neopterygii</taxon>
        <taxon>Teleostei</taxon>
        <taxon>Ostariophysi</taxon>
        <taxon>Cypriniformes</taxon>
        <taxon>Danionidae</taxon>
        <taxon>Danioninae</taxon>
        <taxon>Danio</taxon>
    </lineage>
</organism>
<dbReference type="InterPro" id="IPR041267">
    <property type="entry name" value="NLRP_HD2"/>
</dbReference>
<dbReference type="Gene3D" id="3.80.10.10">
    <property type="entry name" value="Ribonuclease Inhibitor"/>
    <property type="match status" value="1"/>
</dbReference>
<dbReference type="Pfam" id="PF14484">
    <property type="entry name" value="FISNA"/>
    <property type="match status" value="1"/>
</dbReference>
<evidence type="ECO:0000313" key="12">
    <source>
        <dbReference type="RefSeq" id="XP_068076246.2"/>
    </source>
</evidence>
<dbReference type="InterPro" id="IPR007111">
    <property type="entry name" value="NACHT_NTPase"/>
</dbReference>
<feature type="domain" description="NACHT" evidence="8">
    <location>
        <begin position="275"/>
        <end position="409"/>
    </location>
</feature>
<dbReference type="InterPro" id="IPR041075">
    <property type="entry name" value="NOD1/2_WH"/>
</dbReference>
<evidence type="ECO:0000259" key="8">
    <source>
        <dbReference type="PROSITE" id="PS50837"/>
    </source>
</evidence>
<dbReference type="FunFam" id="3.80.10.10:FF:000283">
    <property type="entry name" value="Si:cabz01069012.2"/>
    <property type="match status" value="1"/>
</dbReference>
<evidence type="ECO:0000313" key="10">
    <source>
        <dbReference type="RefSeq" id="XP_068076243.2"/>
    </source>
</evidence>
<keyword evidence="6" id="KW-0067">ATP-binding</keyword>
<dbReference type="InterPro" id="IPR027417">
    <property type="entry name" value="P-loop_NTPase"/>
</dbReference>
<dbReference type="AlphaFoldDB" id="A0AB32TS33"/>
<evidence type="ECO:0000256" key="5">
    <source>
        <dbReference type="ARBA" id="ARBA00022741"/>
    </source>
</evidence>
<feature type="region of interest" description="Disordered" evidence="7">
    <location>
        <begin position="1"/>
        <end position="20"/>
    </location>
</feature>
<evidence type="ECO:0000256" key="2">
    <source>
        <dbReference type="ARBA" id="ARBA00022490"/>
    </source>
</evidence>
<evidence type="ECO:0000256" key="1">
    <source>
        <dbReference type="ARBA" id="ARBA00004496"/>
    </source>
</evidence>
<evidence type="ECO:0000256" key="7">
    <source>
        <dbReference type="SAM" id="MobiDB-lite"/>
    </source>
</evidence>
<evidence type="ECO:0000256" key="6">
    <source>
        <dbReference type="ARBA" id="ARBA00022840"/>
    </source>
</evidence>
<evidence type="ECO:0000313" key="9">
    <source>
        <dbReference type="Proteomes" id="UP000000437"/>
    </source>
</evidence>
<dbReference type="SUPFAM" id="SSF52047">
    <property type="entry name" value="RNI-like"/>
    <property type="match status" value="1"/>
</dbReference>
<dbReference type="SMART" id="SM01288">
    <property type="entry name" value="FISNA"/>
    <property type="match status" value="1"/>
</dbReference>
<dbReference type="Pfam" id="PF17779">
    <property type="entry name" value="WHD_NOD2"/>
    <property type="match status" value="1"/>
</dbReference>
<comment type="subcellular location">
    <subcellularLocation>
        <location evidence="1">Cytoplasm</location>
    </subcellularLocation>
</comment>
<keyword evidence="2" id="KW-0963">Cytoplasm</keyword>
<feature type="compositionally biased region" description="Polar residues" evidence="7">
    <location>
        <begin position="1"/>
        <end position="19"/>
    </location>
</feature>
<reference evidence="10 11" key="1">
    <citation type="submission" date="2025-08" db="UniProtKB">
        <authorList>
            <consortium name="RefSeq"/>
        </authorList>
    </citation>
    <scope>IDENTIFICATION</scope>
    <source>
        <strain evidence="10 11">Tuebingen</strain>
        <tissue evidence="10 11">Fibroblasts and whole tissue</tissue>
    </source>
</reference>
<dbReference type="Pfam" id="PF13516">
    <property type="entry name" value="LRR_6"/>
    <property type="match status" value="2"/>
</dbReference>
<dbReference type="InterPro" id="IPR001611">
    <property type="entry name" value="Leu-rich_rpt"/>
</dbReference>
<dbReference type="Proteomes" id="UP000000437">
    <property type="component" value="Chromosome 4"/>
</dbReference>